<keyword evidence="4" id="KW-0862">Zinc</keyword>
<evidence type="ECO:0000256" key="3">
    <source>
        <dbReference type="ARBA" id="ARBA00022771"/>
    </source>
</evidence>
<feature type="region of interest" description="Disordered" evidence="10">
    <location>
        <begin position="132"/>
        <end position="163"/>
    </location>
</feature>
<dbReference type="InterPro" id="IPR052253">
    <property type="entry name" value="CR1/CR2-DNA-binding_regulator"/>
</dbReference>
<feature type="region of interest" description="Disordered" evidence="10">
    <location>
        <begin position="227"/>
        <end position="254"/>
    </location>
</feature>
<dbReference type="GeneTree" id="ENSGT00940000162832"/>
<keyword evidence="8" id="KW-0539">Nucleus</keyword>
<evidence type="ECO:0000256" key="2">
    <source>
        <dbReference type="ARBA" id="ARBA00022723"/>
    </source>
</evidence>
<feature type="compositionally biased region" description="Pro residues" evidence="10">
    <location>
        <begin position="1"/>
        <end position="19"/>
    </location>
</feature>
<reference evidence="12" key="2">
    <citation type="submission" date="2025-08" db="UniProtKB">
        <authorList>
            <consortium name="Ensembl"/>
        </authorList>
    </citation>
    <scope>IDENTIFICATION</scope>
    <source>
        <strain evidence="12">Thoroughbred</strain>
    </source>
</reference>
<keyword evidence="13" id="KW-1185">Reference proteome</keyword>
<name>A0A9L0S8Q3_HORSE</name>
<keyword evidence="2" id="KW-0479">Metal-binding</keyword>
<feature type="domain" description="C2H2-type" evidence="11">
    <location>
        <begin position="189"/>
        <end position="216"/>
    </location>
</feature>
<dbReference type="PANTHER" id="PTHR13006:SF8">
    <property type="entry name" value="SLC2A4 REGULATOR"/>
    <property type="match status" value="1"/>
</dbReference>
<evidence type="ECO:0000313" key="13">
    <source>
        <dbReference type="Proteomes" id="UP000002281"/>
    </source>
</evidence>
<evidence type="ECO:0000259" key="11">
    <source>
        <dbReference type="PROSITE" id="PS50157"/>
    </source>
</evidence>
<evidence type="ECO:0000313" key="12">
    <source>
        <dbReference type="Ensembl" id="ENSECAP00000070538.1"/>
    </source>
</evidence>
<evidence type="ECO:0000256" key="4">
    <source>
        <dbReference type="ARBA" id="ARBA00022833"/>
    </source>
</evidence>
<keyword evidence="3 9" id="KW-0863">Zinc-finger</keyword>
<dbReference type="GO" id="GO:0005634">
    <property type="term" value="C:nucleus"/>
    <property type="evidence" value="ECO:0007669"/>
    <property type="project" value="UniProtKB-SubCell"/>
</dbReference>
<dbReference type="AlphaFoldDB" id="A0A9L0S8Q3"/>
<dbReference type="Proteomes" id="UP000002281">
    <property type="component" value="Chromosome 22"/>
</dbReference>
<evidence type="ECO:0000256" key="10">
    <source>
        <dbReference type="SAM" id="MobiDB-lite"/>
    </source>
</evidence>
<dbReference type="InterPro" id="IPR013087">
    <property type="entry name" value="Znf_C2H2_type"/>
</dbReference>
<evidence type="ECO:0000256" key="5">
    <source>
        <dbReference type="ARBA" id="ARBA00023015"/>
    </source>
</evidence>
<protein>
    <submittedName>
        <fullName evidence="12">SLC2A4 regulator</fullName>
    </submittedName>
</protein>
<keyword evidence="7" id="KW-0804">Transcription</keyword>
<accession>A0A9L0S8Q3</accession>
<dbReference type="PROSITE" id="PS00028">
    <property type="entry name" value="ZINC_FINGER_C2H2_1"/>
    <property type="match status" value="1"/>
</dbReference>
<dbReference type="SMART" id="SM01366">
    <property type="entry name" value="c-clamp"/>
    <property type="match status" value="1"/>
</dbReference>
<organism evidence="12 13">
    <name type="scientific">Equus caballus</name>
    <name type="common">Horse</name>
    <dbReference type="NCBI Taxonomy" id="9796"/>
    <lineage>
        <taxon>Eukaryota</taxon>
        <taxon>Metazoa</taxon>
        <taxon>Chordata</taxon>
        <taxon>Craniata</taxon>
        <taxon>Vertebrata</taxon>
        <taxon>Euteleostomi</taxon>
        <taxon>Mammalia</taxon>
        <taxon>Eutheria</taxon>
        <taxon>Laurasiatheria</taxon>
        <taxon>Perissodactyla</taxon>
        <taxon>Equidae</taxon>
        <taxon>Equus</taxon>
    </lineage>
</organism>
<feature type="region of interest" description="Disordered" evidence="10">
    <location>
        <begin position="1"/>
        <end position="50"/>
    </location>
</feature>
<evidence type="ECO:0000256" key="8">
    <source>
        <dbReference type="ARBA" id="ARBA00023242"/>
    </source>
</evidence>
<proteinExistence type="predicted"/>
<dbReference type="Ensembl" id="ENSECAT00000146038.1">
    <property type="protein sequence ID" value="ENSECAP00000070538.1"/>
    <property type="gene ID" value="ENSECAG00000020369.4"/>
</dbReference>
<evidence type="ECO:0000256" key="1">
    <source>
        <dbReference type="ARBA" id="ARBA00004123"/>
    </source>
</evidence>
<sequence length="377" mass="39475">MEAERPPAPGPGCGRPPPRAAGRDPAAAPVPVSAPPQGLPGGGGFAGLEFAPEPRAADLGASGTWAGAAGPPTPSAHIPVPAQRTPPGKARLDEVMAAAALTSLSTSPLLLGAPAAAFSTEAGAEPWKEVLVRPPGSCSSSSSGDWGWDLASDQSSPSTPSPPLPLEAAHFLFGEPAPRKRKSSAQVLFQCLWKRCGKVLSTASGMQRHIRLVHLGCGGAGRLGGRARRATASAPPRHVPSRRQAEAEQSDGEEDFYYTELDAGVDTLTRGLASLSPASPIASAPPAFPSLELPEPLARPHVWHRDHAYQGCLAPVRLEPPPTTVRACVPALPTKLGANPRKPRGDAKKCRKVYGMDHRDLWCTACRWKKACQRFLD</sequence>
<reference evidence="12 13" key="1">
    <citation type="journal article" date="2009" name="Science">
        <title>Genome sequence, comparative analysis, and population genetics of the domestic horse.</title>
        <authorList>
            <consortium name="Broad Institute Genome Sequencing Platform"/>
            <consortium name="Broad Institute Whole Genome Assembly Team"/>
            <person name="Wade C.M."/>
            <person name="Giulotto E."/>
            <person name="Sigurdsson S."/>
            <person name="Zoli M."/>
            <person name="Gnerre S."/>
            <person name="Imsland F."/>
            <person name="Lear T.L."/>
            <person name="Adelson D.L."/>
            <person name="Bailey E."/>
            <person name="Bellone R.R."/>
            <person name="Bloecker H."/>
            <person name="Distl O."/>
            <person name="Edgar R.C."/>
            <person name="Garber M."/>
            <person name="Leeb T."/>
            <person name="Mauceli E."/>
            <person name="MacLeod J.N."/>
            <person name="Penedo M.C.T."/>
            <person name="Raison J.M."/>
            <person name="Sharpe T."/>
            <person name="Vogel J."/>
            <person name="Andersson L."/>
            <person name="Antczak D.F."/>
            <person name="Biagi T."/>
            <person name="Binns M.M."/>
            <person name="Chowdhary B.P."/>
            <person name="Coleman S.J."/>
            <person name="Della Valle G."/>
            <person name="Fryc S."/>
            <person name="Guerin G."/>
            <person name="Hasegawa T."/>
            <person name="Hill E.W."/>
            <person name="Jurka J."/>
            <person name="Kiialainen A."/>
            <person name="Lindgren G."/>
            <person name="Liu J."/>
            <person name="Magnani E."/>
            <person name="Mickelson J.R."/>
            <person name="Murray J."/>
            <person name="Nergadze S.G."/>
            <person name="Onofrio R."/>
            <person name="Pedroni S."/>
            <person name="Piras M.F."/>
            <person name="Raudsepp T."/>
            <person name="Rocchi M."/>
            <person name="Roeed K.H."/>
            <person name="Ryder O.A."/>
            <person name="Searle S."/>
            <person name="Skow L."/>
            <person name="Swinburne J.E."/>
            <person name="Syvaenen A.C."/>
            <person name="Tozaki T."/>
            <person name="Valberg S.J."/>
            <person name="Vaudin M."/>
            <person name="White J.R."/>
            <person name="Zody M.C."/>
            <person name="Lander E.S."/>
            <person name="Lindblad-Toh K."/>
        </authorList>
    </citation>
    <scope>NUCLEOTIDE SEQUENCE [LARGE SCALE GENOMIC DNA]</scope>
    <source>
        <strain evidence="12 13">Thoroughbred</strain>
    </source>
</reference>
<evidence type="ECO:0000256" key="7">
    <source>
        <dbReference type="ARBA" id="ARBA00023163"/>
    </source>
</evidence>
<gene>
    <name evidence="12" type="primary">SLC2A4RG</name>
</gene>
<dbReference type="GO" id="GO:0008270">
    <property type="term" value="F:zinc ion binding"/>
    <property type="evidence" value="ECO:0007669"/>
    <property type="project" value="UniProtKB-KW"/>
</dbReference>
<dbReference type="PANTHER" id="PTHR13006">
    <property type="entry name" value="PAPILLOMAVIRUS REGULATORY FACTOR PRF-1"/>
    <property type="match status" value="1"/>
</dbReference>
<dbReference type="PROSITE" id="PS50157">
    <property type="entry name" value="ZINC_FINGER_C2H2_2"/>
    <property type="match status" value="1"/>
</dbReference>
<keyword evidence="5" id="KW-0805">Transcription regulation</keyword>
<comment type="subcellular location">
    <subcellularLocation>
        <location evidence="1">Nucleus</location>
    </subcellularLocation>
</comment>
<evidence type="ECO:0000256" key="9">
    <source>
        <dbReference type="PROSITE-ProRule" id="PRU00042"/>
    </source>
</evidence>
<reference evidence="12" key="3">
    <citation type="submission" date="2025-09" db="UniProtKB">
        <authorList>
            <consortium name="Ensembl"/>
        </authorList>
    </citation>
    <scope>IDENTIFICATION</scope>
    <source>
        <strain evidence="12">Thoroughbred</strain>
    </source>
</reference>
<dbReference type="GO" id="GO:0003677">
    <property type="term" value="F:DNA binding"/>
    <property type="evidence" value="ECO:0007669"/>
    <property type="project" value="UniProtKB-KW"/>
</dbReference>
<evidence type="ECO:0000256" key="6">
    <source>
        <dbReference type="ARBA" id="ARBA00023125"/>
    </source>
</evidence>
<keyword evidence="6" id="KW-0238">DNA-binding</keyword>